<dbReference type="EnsemblPlants" id="evm.model.09.844">
    <property type="protein sequence ID" value="cds.evm.model.09.844"/>
    <property type="gene ID" value="evm.TU.09.844"/>
</dbReference>
<reference evidence="1" key="2">
    <citation type="submission" date="2021-03" db="UniProtKB">
        <authorList>
            <consortium name="EnsemblPlants"/>
        </authorList>
    </citation>
    <scope>IDENTIFICATION</scope>
</reference>
<dbReference type="EMBL" id="UZAU01000740">
    <property type="status" value="NOT_ANNOTATED_CDS"/>
    <property type="molecule type" value="Genomic_DNA"/>
</dbReference>
<dbReference type="Gramene" id="evm.model.09.844">
    <property type="protein sequence ID" value="cds.evm.model.09.844"/>
    <property type="gene ID" value="evm.TU.09.844"/>
</dbReference>
<name>A0A803QHJ5_CANSA</name>
<evidence type="ECO:0000313" key="2">
    <source>
        <dbReference type="Proteomes" id="UP000596661"/>
    </source>
</evidence>
<accession>A0A803QHJ5</accession>
<dbReference type="AlphaFoldDB" id="A0A803QHJ5"/>
<organism evidence="1 2">
    <name type="scientific">Cannabis sativa</name>
    <name type="common">Hemp</name>
    <name type="synonym">Marijuana</name>
    <dbReference type="NCBI Taxonomy" id="3483"/>
    <lineage>
        <taxon>Eukaryota</taxon>
        <taxon>Viridiplantae</taxon>
        <taxon>Streptophyta</taxon>
        <taxon>Embryophyta</taxon>
        <taxon>Tracheophyta</taxon>
        <taxon>Spermatophyta</taxon>
        <taxon>Magnoliopsida</taxon>
        <taxon>eudicotyledons</taxon>
        <taxon>Gunneridae</taxon>
        <taxon>Pentapetalae</taxon>
        <taxon>rosids</taxon>
        <taxon>fabids</taxon>
        <taxon>Rosales</taxon>
        <taxon>Cannabaceae</taxon>
        <taxon>Cannabis</taxon>
    </lineage>
</organism>
<evidence type="ECO:0000313" key="1">
    <source>
        <dbReference type="EnsemblPlants" id="cds.evm.model.09.844"/>
    </source>
</evidence>
<protein>
    <submittedName>
        <fullName evidence="1">Uncharacterized protein</fullName>
    </submittedName>
</protein>
<keyword evidence="2" id="KW-1185">Reference proteome</keyword>
<reference evidence="1" key="1">
    <citation type="submission" date="2018-11" db="EMBL/GenBank/DDBJ databases">
        <authorList>
            <person name="Grassa J C."/>
        </authorList>
    </citation>
    <scope>NUCLEOTIDE SEQUENCE [LARGE SCALE GENOMIC DNA]</scope>
</reference>
<dbReference type="Proteomes" id="UP000596661">
    <property type="component" value="Chromosome 9"/>
</dbReference>
<proteinExistence type="predicted"/>
<sequence length="75" mass="8285">MGEQTKANHIMGSLEEYDAPLISGSVAMILIGRITFRSSDHHDEGLPCEVGDVGVLYTKDTRAHVGYLFYKMAKI</sequence>